<accession>A0A180H135</accession>
<dbReference type="STRING" id="630390.A0A180H135"/>
<dbReference type="EMBL" id="ADAS02000007">
    <property type="protein sequence ID" value="OAV98471.1"/>
    <property type="molecule type" value="Genomic_DNA"/>
</dbReference>
<dbReference type="AlphaFoldDB" id="A0A180H135"/>
<reference evidence="2" key="1">
    <citation type="submission" date="2009-11" db="EMBL/GenBank/DDBJ databases">
        <authorList>
            <consortium name="The Broad Institute Genome Sequencing Platform"/>
            <person name="Ward D."/>
            <person name="Feldgarden M."/>
            <person name="Earl A."/>
            <person name="Young S.K."/>
            <person name="Zeng Q."/>
            <person name="Koehrsen M."/>
            <person name="Alvarado L."/>
            <person name="Berlin A."/>
            <person name="Bochicchio J."/>
            <person name="Borenstein D."/>
            <person name="Chapman S.B."/>
            <person name="Chen Z."/>
            <person name="Engels R."/>
            <person name="Freedman E."/>
            <person name="Gellesch M."/>
            <person name="Goldberg J."/>
            <person name="Griggs A."/>
            <person name="Gujja S."/>
            <person name="Heilman E."/>
            <person name="Heiman D."/>
            <person name="Hepburn T."/>
            <person name="Howarth C."/>
            <person name="Jen D."/>
            <person name="Larson L."/>
            <person name="Lewis B."/>
            <person name="Mehta T."/>
            <person name="Park D."/>
            <person name="Pearson M."/>
            <person name="Roberts A."/>
            <person name="Saif S."/>
            <person name="Shea T."/>
            <person name="Shenoy N."/>
            <person name="Sisk P."/>
            <person name="Stolte C."/>
            <person name="Sykes S."/>
            <person name="Thomson T."/>
            <person name="Walk T."/>
            <person name="White J."/>
            <person name="Yandava C."/>
            <person name="Izard J."/>
            <person name="Baranova O.V."/>
            <person name="Blanton J.M."/>
            <person name="Tanner A.C."/>
            <person name="Dewhirst F.E."/>
            <person name="Haas B."/>
            <person name="Nusbaum C."/>
            <person name="Birren B."/>
        </authorList>
    </citation>
    <scope>NUCLEOTIDE SEQUENCE [LARGE SCALE GENOMIC DNA]</scope>
    <source>
        <strain evidence="2">1-1 BBBD Race 1</strain>
    </source>
</reference>
<gene>
    <name evidence="2" type="ORF">PTTG_08529</name>
</gene>
<dbReference type="OrthoDB" id="5580261at2759"/>
<feature type="region of interest" description="Disordered" evidence="1">
    <location>
        <begin position="1"/>
        <end position="36"/>
    </location>
</feature>
<proteinExistence type="predicted"/>
<name>A0A180H135_PUCT1</name>
<evidence type="ECO:0000256" key="1">
    <source>
        <dbReference type="SAM" id="MobiDB-lite"/>
    </source>
</evidence>
<dbReference type="Proteomes" id="UP000005240">
    <property type="component" value="Unassembled WGS sequence"/>
</dbReference>
<keyword evidence="4" id="KW-1185">Reference proteome</keyword>
<dbReference type="VEuPathDB" id="FungiDB:PTTG_08529"/>
<dbReference type="EnsemblFungi" id="PTTG_08529-t43_1">
    <property type="protein sequence ID" value="PTTG_08529-t43_1-p1"/>
    <property type="gene ID" value="PTTG_08529"/>
</dbReference>
<protein>
    <submittedName>
        <fullName evidence="2 3">Uncharacterized protein</fullName>
    </submittedName>
</protein>
<evidence type="ECO:0000313" key="2">
    <source>
        <dbReference type="EMBL" id="OAV98471.1"/>
    </source>
</evidence>
<organism evidence="2">
    <name type="scientific">Puccinia triticina (isolate 1-1 / race 1 (BBBD))</name>
    <name type="common">Brown leaf rust fungus</name>
    <dbReference type="NCBI Taxonomy" id="630390"/>
    <lineage>
        <taxon>Eukaryota</taxon>
        <taxon>Fungi</taxon>
        <taxon>Dikarya</taxon>
        <taxon>Basidiomycota</taxon>
        <taxon>Pucciniomycotina</taxon>
        <taxon>Pucciniomycetes</taxon>
        <taxon>Pucciniales</taxon>
        <taxon>Pucciniaceae</taxon>
        <taxon>Puccinia</taxon>
    </lineage>
</organism>
<feature type="region of interest" description="Disordered" evidence="1">
    <location>
        <begin position="152"/>
        <end position="177"/>
    </location>
</feature>
<dbReference type="Pfam" id="PF10306">
    <property type="entry name" value="FLILHELTA"/>
    <property type="match status" value="1"/>
</dbReference>
<reference evidence="2" key="2">
    <citation type="submission" date="2016-05" db="EMBL/GenBank/DDBJ databases">
        <title>Comparative analysis highlights variable genome content of wheat rusts and divergence of the mating loci.</title>
        <authorList>
            <person name="Cuomo C.A."/>
            <person name="Bakkeren G."/>
            <person name="Szabo L."/>
            <person name="Khalil H."/>
            <person name="Joly D."/>
            <person name="Goldberg J."/>
            <person name="Young S."/>
            <person name="Zeng Q."/>
            <person name="Fellers J."/>
        </authorList>
    </citation>
    <scope>NUCLEOTIDE SEQUENCE [LARGE SCALE GENOMIC DNA]</scope>
    <source>
        <strain evidence="2">1-1 BBBD Race 1</strain>
    </source>
</reference>
<evidence type="ECO:0000313" key="4">
    <source>
        <dbReference type="Proteomes" id="UP000005240"/>
    </source>
</evidence>
<dbReference type="InterPro" id="IPR018811">
    <property type="entry name" value="MRX11"/>
</dbReference>
<sequence length="268" mass="28838">MHNESVAPRTPSWTRDESTRAAGRGPRRARRSGEQMTMIGAARNSGWGVVGRRMTDGGSRGGRVGVEVRQTIWTKRTARPSARPSSEDGGRPETMMRMLQARYPGMTASQLPSLTAAFVLLHELTALVPMVVIFGIVQVTGTGARLVQAIRDALPPSPPSPQDPHQHPAPSENTSLAASLSAAIDNSALKVSKIAHKYGYDSAEDDAGEDDDEGKSMLDNGVLASGLVAYLAVKMLLPFRVSLSLYLTPGLARQIRRMANYQPKKPSP</sequence>
<evidence type="ECO:0000313" key="3">
    <source>
        <dbReference type="EnsemblFungi" id="PTTG_08529-t43_1-p1"/>
    </source>
</evidence>
<reference evidence="3" key="4">
    <citation type="submission" date="2025-05" db="UniProtKB">
        <authorList>
            <consortium name="EnsemblFungi"/>
        </authorList>
    </citation>
    <scope>IDENTIFICATION</scope>
    <source>
        <strain evidence="3">isolate 1-1 / race 1 (BBBD)</strain>
    </source>
</reference>
<reference evidence="3 4" key="3">
    <citation type="journal article" date="2017" name="G3 (Bethesda)">
        <title>Comparative analysis highlights variable genome content of wheat rusts and divergence of the mating loci.</title>
        <authorList>
            <person name="Cuomo C.A."/>
            <person name="Bakkeren G."/>
            <person name="Khalil H.B."/>
            <person name="Panwar V."/>
            <person name="Joly D."/>
            <person name="Linning R."/>
            <person name="Sakthikumar S."/>
            <person name="Song X."/>
            <person name="Adiconis X."/>
            <person name="Fan L."/>
            <person name="Goldberg J.M."/>
            <person name="Levin J.Z."/>
            <person name="Young S."/>
            <person name="Zeng Q."/>
            <person name="Anikster Y."/>
            <person name="Bruce M."/>
            <person name="Wang M."/>
            <person name="Yin C."/>
            <person name="McCallum B."/>
            <person name="Szabo L.J."/>
            <person name="Hulbert S."/>
            <person name="Chen X."/>
            <person name="Fellers J.P."/>
        </authorList>
    </citation>
    <scope>NUCLEOTIDE SEQUENCE</scope>
    <source>
        <strain evidence="3">isolate 1-1 / race 1 (BBBD)</strain>
        <strain evidence="4">Isolate 1-1 / race 1 (BBBD)</strain>
    </source>
</reference>